<keyword evidence="6 8" id="KW-1133">Transmembrane helix</keyword>
<feature type="transmembrane region" description="Helical" evidence="8">
    <location>
        <begin position="72"/>
        <end position="91"/>
    </location>
</feature>
<dbReference type="GO" id="GO:0005886">
    <property type="term" value="C:plasma membrane"/>
    <property type="evidence" value="ECO:0007669"/>
    <property type="project" value="UniProtKB-SubCell"/>
</dbReference>
<dbReference type="Pfam" id="PF01925">
    <property type="entry name" value="TauE"/>
    <property type="match status" value="1"/>
</dbReference>
<feature type="transmembrane region" description="Helical" evidence="8">
    <location>
        <begin position="30"/>
        <end position="52"/>
    </location>
</feature>
<evidence type="ECO:0000256" key="6">
    <source>
        <dbReference type="ARBA" id="ARBA00022989"/>
    </source>
</evidence>
<proteinExistence type="inferred from homology"/>
<keyword evidence="3" id="KW-0813">Transport</keyword>
<evidence type="ECO:0000256" key="1">
    <source>
        <dbReference type="ARBA" id="ARBA00004651"/>
    </source>
</evidence>
<comment type="subcellular location">
    <subcellularLocation>
        <location evidence="1 8">Cell membrane</location>
        <topology evidence="1 8">Multi-pass membrane protein</topology>
    </subcellularLocation>
</comment>
<evidence type="ECO:0000313" key="10">
    <source>
        <dbReference type="Proteomes" id="UP000316603"/>
    </source>
</evidence>
<accession>A0A561T7Q5</accession>
<sequence>MEPFLLPVVFVAVAAAFTLSAAAGFGGSLILVPTLALVLGTKPGVALAALLLAANNFVKVFAYRRTLPYRKAAVVILLVAVGTFLGAKLLVSAPERAVALAVIFSFAAAFLIESLGLTRWRQASSPLMAFAAGATSGFSGTSGPLKGLAVRGLGLDRLHLVGALSLTSLVGDVTKTAVWTEASLLTGQDYLVAVICVPLMLSATFLGRRFNTRIGERGFTGLFWVVMVGYAGRLAAGI</sequence>
<evidence type="ECO:0000313" key="9">
    <source>
        <dbReference type="EMBL" id="TWF83130.1"/>
    </source>
</evidence>
<keyword evidence="10" id="KW-1185">Reference proteome</keyword>
<feature type="transmembrane region" description="Helical" evidence="8">
    <location>
        <begin position="97"/>
        <end position="118"/>
    </location>
</feature>
<dbReference type="Proteomes" id="UP000316603">
    <property type="component" value="Unassembled WGS sequence"/>
</dbReference>
<dbReference type="InterPro" id="IPR002781">
    <property type="entry name" value="TM_pro_TauE-like"/>
</dbReference>
<protein>
    <recommendedName>
        <fullName evidence="8">Probable membrane transporter protein</fullName>
    </recommendedName>
</protein>
<dbReference type="RefSeq" id="WP_145865421.1">
    <property type="nucleotide sequence ID" value="NZ_BNCE01000015.1"/>
</dbReference>
<evidence type="ECO:0000256" key="2">
    <source>
        <dbReference type="ARBA" id="ARBA00009142"/>
    </source>
</evidence>
<feature type="transmembrane region" description="Helical" evidence="8">
    <location>
        <begin position="190"/>
        <end position="207"/>
    </location>
</feature>
<dbReference type="InterPro" id="IPR052017">
    <property type="entry name" value="TSUP"/>
</dbReference>
<reference evidence="9 10" key="1">
    <citation type="submission" date="2019-06" db="EMBL/GenBank/DDBJ databases">
        <title>Sequencing the genomes of 1000 actinobacteria strains.</title>
        <authorList>
            <person name="Klenk H.-P."/>
        </authorList>
    </citation>
    <scope>NUCLEOTIDE SEQUENCE [LARGE SCALE GENOMIC DNA]</scope>
    <source>
        <strain evidence="9 10">DSM 41695</strain>
    </source>
</reference>
<dbReference type="PANTHER" id="PTHR30269">
    <property type="entry name" value="TRANSMEMBRANE PROTEIN YFCA"/>
    <property type="match status" value="1"/>
</dbReference>
<keyword evidence="5 8" id="KW-0812">Transmembrane</keyword>
<dbReference type="PANTHER" id="PTHR30269:SF37">
    <property type="entry name" value="MEMBRANE TRANSPORTER PROTEIN"/>
    <property type="match status" value="1"/>
</dbReference>
<evidence type="ECO:0000256" key="4">
    <source>
        <dbReference type="ARBA" id="ARBA00022475"/>
    </source>
</evidence>
<name>A0A561T7Q5_9ACTN</name>
<evidence type="ECO:0000256" key="8">
    <source>
        <dbReference type="RuleBase" id="RU363041"/>
    </source>
</evidence>
<comment type="caution">
    <text evidence="9">The sequence shown here is derived from an EMBL/GenBank/DDBJ whole genome shotgun (WGS) entry which is preliminary data.</text>
</comment>
<evidence type="ECO:0000256" key="3">
    <source>
        <dbReference type="ARBA" id="ARBA00022448"/>
    </source>
</evidence>
<keyword evidence="7 8" id="KW-0472">Membrane</keyword>
<dbReference type="EMBL" id="VIWV01000001">
    <property type="protein sequence ID" value="TWF83130.1"/>
    <property type="molecule type" value="Genomic_DNA"/>
</dbReference>
<evidence type="ECO:0000256" key="5">
    <source>
        <dbReference type="ARBA" id="ARBA00022692"/>
    </source>
</evidence>
<keyword evidence="4 8" id="KW-1003">Cell membrane</keyword>
<gene>
    <name evidence="9" type="ORF">FHX78_1143</name>
</gene>
<dbReference type="AlphaFoldDB" id="A0A561T7Q5"/>
<feature type="transmembrane region" description="Helical" evidence="8">
    <location>
        <begin position="219"/>
        <end position="236"/>
    </location>
</feature>
<dbReference type="OrthoDB" id="4194539at2"/>
<evidence type="ECO:0000256" key="7">
    <source>
        <dbReference type="ARBA" id="ARBA00023136"/>
    </source>
</evidence>
<organism evidence="9 10">
    <name type="scientific">Streptomyces capillispiralis</name>
    <dbReference type="NCBI Taxonomy" id="68182"/>
    <lineage>
        <taxon>Bacteria</taxon>
        <taxon>Bacillati</taxon>
        <taxon>Actinomycetota</taxon>
        <taxon>Actinomycetes</taxon>
        <taxon>Kitasatosporales</taxon>
        <taxon>Streptomycetaceae</taxon>
        <taxon>Streptomyces</taxon>
    </lineage>
</organism>
<comment type="similarity">
    <text evidence="2 8">Belongs to the 4-toluene sulfonate uptake permease (TSUP) (TC 2.A.102) family.</text>
</comment>